<dbReference type="KEGG" id="nfn:NFRAN_0265"/>
<protein>
    <submittedName>
        <fullName evidence="1">Uncharacterized protein</fullName>
    </submittedName>
</protein>
<sequence>MKYNEAVFIGQQRSKKAQLKLFDYTGFAMLTYTVKKGESDKGFLPVGEELLVTKQIHENQMIIYLTDEDGFAKAQSKPLTIEEGNKRYAKILEDGIKEYSGQVKTI</sequence>
<dbReference type="GeneID" id="39419830"/>
<name>A0A484I4A0_9ARCH</name>
<reference evidence="1 2" key="1">
    <citation type="submission" date="2019-02" db="EMBL/GenBank/DDBJ databases">
        <authorList>
            <person name="Lehtovirta-Morley E L."/>
        </authorList>
    </citation>
    <scope>NUCLEOTIDE SEQUENCE [LARGE SCALE GENOMIC DNA]</scope>
    <source>
        <strain evidence="1">NFRAN1</strain>
    </source>
</reference>
<proteinExistence type="predicted"/>
<dbReference type="RefSeq" id="WP_134482687.1">
    <property type="nucleotide sequence ID" value="NZ_LR216287.1"/>
</dbReference>
<dbReference type="OrthoDB" id="8555at2157"/>
<organism evidence="1 2">
    <name type="scientific">Candidatus Nitrosocosmicus franklandianus</name>
    <dbReference type="NCBI Taxonomy" id="1798806"/>
    <lineage>
        <taxon>Archaea</taxon>
        <taxon>Nitrososphaerota</taxon>
        <taxon>Nitrososphaeria</taxon>
        <taxon>Nitrososphaerales</taxon>
        <taxon>Nitrososphaeraceae</taxon>
        <taxon>Candidatus Nitrosocosmicus</taxon>
    </lineage>
</organism>
<accession>A0A484I4A0</accession>
<gene>
    <name evidence="1" type="ORF">NFRAN_0265</name>
</gene>
<evidence type="ECO:0000313" key="1">
    <source>
        <dbReference type="EMBL" id="VFJ12586.1"/>
    </source>
</evidence>
<dbReference type="EMBL" id="LR216287">
    <property type="protein sequence ID" value="VFJ12586.1"/>
    <property type="molecule type" value="Genomic_DNA"/>
</dbReference>
<dbReference type="AlphaFoldDB" id="A0A484I4A0"/>
<keyword evidence="2" id="KW-1185">Reference proteome</keyword>
<evidence type="ECO:0000313" key="2">
    <source>
        <dbReference type="Proteomes" id="UP000294299"/>
    </source>
</evidence>
<dbReference type="Proteomes" id="UP000294299">
    <property type="component" value="Chromosome NFRAN"/>
</dbReference>